<name>A0A8S9IN96_BRACR</name>
<accession>A0A8S9IN96</accession>
<reference evidence="1" key="1">
    <citation type="submission" date="2019-12" db="EMBL/GenBank/DDBJ databases">
        <title>Genome sequencing and annotation of Brassica cretica.</title>
        <authorList>
            <person name="Studholme D.J."/>
            <person name="Sarris P.F."/>
        </authorList>
    </citation>
    <scope>NUCLEOTIDE SEQUENCE</scope>
    <source>
        <strain evidence="1">PFS-102/07</strain>
        <tissue evidence="1">Leaf</tissue>
    </source>
</reference>
<evidence type="ECO:0000313" key="1">
    <source>
        <dbReference type="EMBL" id="KAF2571321.1"/>
    </source>
</evidence>
<sequence length="91" mass="10374">MAELDRTRDQLGGWSSWIECAISSPIRRAGPVQFGGRPNWDDRIVLVLPAMLISQDCIELSLVSYQSELPLELYNKNRENSSSQIKFMVFV</sequence>
<gene>
    <name evidence="1" type="ORF">F2Q70_00004004</name>
</gene>
<comment type="caution">
    <text evidence="1">The sequence shown here is derived from an EMBL/GenBank/DDBJ whole genome shotgun (WGS) entry which is preliminary data.</text>
</comment>
<protein>
    <submittedName>
        <fullName evidence="1">Uncharacterized protein</fullName>
    </submittedName>
</protein>
<dbReference type="AlphaFoldDB" id="A0A8S9IN96"/>
<proteinExistence type="predicted"/>
<organism evidence="1">
    <name type="scientific">Brassica cretica</name>
    <name type="common">Mustard</name>
    <dbReference type="NCBI Taxonomy" id="69181"/>
    <lineage>
        <taxon>Eukaryota</taxon>
        <taxon>Viridiplantae</taxon>
        <taxon>Streptophyta</taxon>
        <taxon>Embryophyta</taxon>
        <taxon>Tracheophyta</taxon>
        <taxon>Spermatophyta</taxon>
        <taxon>Magnoliopsida</taxon>
        <taxon>eudicotyledons</taxon>
        <taxon>Gunneridae</taxon>
        <taxon>Pentapetalae</taxon>
        <taxon>rosids</taxon>
        <taxon>malvids</taxon>
        <taxon>Brassicales</taxon>
        <taxon>Brassicaceae</taxon>
        <taxon>Brassiceae</taxon>
        <taxon>Brassica</taxon>
    </lineage>
</organism>
<dbReference type="EMBL" id="QGKY02001015">
    <property type="protein sequence ID" value="KAF2571321.1"/>
    <property type="molecule type" value="Genomic_DNA"/>
</dbReference>